<dbReference type="PROSITE" id="PS51007">
    <property type="entry name" value="CYTC"/>
    <property type="match status" value="2"/>
</dbReference>
<dbReference type="InterPro" id="IPR051395">
    <property type="entry name" value="Cytochrome_c_Peroxidase/MauG"/>
</dbReference>
<dbReference type="PIRSF" id="PIRSF000294">
    <property type="entry name" value="Cytochrome-c_peroxidase"/>
    <property type="match status" value="1"/>
</dbReference>
<proteinExistence type="predicted"/>
<sequence>MEKLSKLLLIIGFTLIWACSSDEEPMILDPEIHYYIPAVSPTLQVAGFPQPDRNMISEEGVALGRKLFFDPKLSANSRVSCATCHSPALAFTDGLALAKHGVSGKELHRTSPPIFNLAWQSEGLFWDGGAHDLESLNFGPLTHPDEMGADLNELVAYLESDPEYKKHFNLVFGEEEIQSAQVSRAISQYVRSLISQDSKYDRWKRSEEVLSDLELKGYQLYQKNCSSCHQEGLFTDRSFDNNGLDKAYPDPPELEGLFLGRYRISSNPKDLGAYKTPTLRNISLTAPYMHDGRFETLDEVLNHYQNGIQINETLAPELSEGIALNTSEKEALKAFLRTLTDSVFLQKH</sequence>
<reference evidence="10" key="1">
    <citation type="submission" date="2022-10" db="EMBL/GenBank/DDBJ databases">
        <title>Algoriphagus sp. a novel bacteria isolate from halophytes salicornia europaea.</title>
        <authorList>
            <person name="Peng Y."/>
            <person name="Jiang L."/>
            <person name="Lee J."/>
        </authorList>
    </citation>
    <scope>NUCLEOTIDE SEQUENCE</scope>
    <source>
        <strain evidence="10">TR-M5</strain>
    </source>
</reference>
<feature type="domain" description="Cytochrome c" evidence="9">
    <location>
        <begin position="59"/>
        <end position="162"/>
    </location>
</feature>
<evidence type="ECO:0000256" key="7">
    <source>
        <dbReference type="ARBA" id="ARBA00023004"/>
    </source>
</evidence>
<dbReference type="InterPro" id="IPR009056">
    <property type="entry name" value="Cyt_c-like_dom"/>
</dbReference>
<keyword evidence="4" id="KW-0732">Signal</keyword>
<dbReference type="PANTHER" id="PTHR30600">
    <property type="entry name" value="CYTOCHROME C PEROXIDASE-RELATED"/>
    <property type="match status" value="1"/>
</dbReference>
<dbReference type="RefSeq" id="WP_264808248.1">
    <property type="nucleotide sequence ID" value="NZ_CP110226.1"/>
</dbReference>
<dbReference type="Pfam" id="PF03150">
    <property type="entry name" value="CCP_MauG"/>
    <property type="match status" value="1"/>
</dbReference>
<dbReference type="Proteomes" id="UP001163156">
    <property type="component" value="Chromosome"/>
</dbReference>
<keyword evidence="2 8" id="KW-0349">Heme</keyword>
<name>A0ABY6MDH8_9BACT</name>
<organism evidence="10 11">
    <name type="scientific">Algoriphagus halophytocola</name>
    <dbReference type="NCBI Taxonomy" id="2991499"/>
    <lineage>
        <taxon>Bacteria</taxon>
        <taxon>Pseudomonadati</taxon>
        <taxon>Bacteroidota</taxon>
        <taxon>Cytophagia</taxon>
        <taxon>Cytophagales</taxon>
        <taxon>Cyclobacteriaceae</taxon>
        <taxon>Algoriphagus</taxon>
    </lineage>
</organism>
<evidence type="ECO:0000256" key="5">
    <source>
        <dbReference type="ARBA" id="ARBA00022764"/>
    </source>
</evidence>
<evidence type="ECO:0000256" key="8">
    <source>
        <dbReference type="PROSITE-ProRule" id="PRU00433"/>
    </source>
</evidence>
<dbReference type="Gene3D" id="1.10.760.10">
    <property type="entry name" value="Cytochrome c-like domain"/>
    <property type="match status" value="2"/>
</dbReference>
<evidence type="ECO:0000256" key="2">
    <source>
        <dbReference type="ARBA" id="ARBA00022617"/>
    </source>
</evidence>
<dbReference type="InterPro" id="IPR026259">
    <property type="entry name" value="MauG/Cytc_peroxidase"/>
</dbReference>
<gene>
    <name evidence="10" type="ORF">OM944_14025</name>
</gene>
<keyword evidence="3 8" id="KW-0479">Metal-binding</keyword>
<dbReference type="EMBL" id="CP110226">
    <property type="protein sequence ID" value="UZD21780.1"/>
    <property type="molecule type" value="Genomic_DNA"/>
</dbReference>
<dbReference type="SUPFAM" id="SSF46626">
    <property type="entry name" value="Cytochrome c"/>
    <property type="match status" value="2"/>
</dbReference>
<evidence type="ECO:0000256" key="1">
    <source>
        <dbReference type="ARBA" id="ARBA00004418"/>
    </source>
</evidence>
<evidence type="ECO:0000259" key="9">
    <source>
        <dbReference type="PROSITE" id="PS51007"/>
    </source>
</evidence>
<dbReference type="InterPro" id="IPR036909">
    <property type="entry name" value="Cyt_c-like_dom_sf"/>
</dbReference>
<protein>
    <submittedName>
        <fullName evidence="10">C-type cytochrome</fullName>
    </submittedName>
</protein>
<keyword evidence="7 8" id="KW-0408">Iron</keyword>
<accession>A0ABY6MDH8</accession>
<keyword evidence="11" id="KW-1185">Reference proteome</keyword>
<evidence type="ECO:0000256" key="4">
    <source>
        <dbReference type="ARBA" id="ARBA00022729"/>
    </source>
</evidence>
<dbReference type="InterPro" id="IPR004852">
    <property type="entry name" value="Di-haem_cyt_c_peroxidsae"/>
</dbReference>
<evidence type="ECO:0000256" key="3">
    <source>
        <dbReference type="ARBA" id="ARBA00022723"/>
    </source>
</evidence>
<evidence type="ECO:0000313" key="10">
    <source>
        <dbReference type="EMBL" id="UZD21780.1"/>
    </source>
</evidence>
<comment type="subcellular location">
    <subcellularLocation>
        <location evidence="1">Periplasm</location>
    </subcellularLocation>
</comment>
<evidence type="ECO:0000256" key="6">
    <source>
        <dbReference type="ARBA" id="ARBA00023002"/>
    </source>
</evidence>
<feature type="domain" description="Cytochrome c" evidence="9">
    <location>
        <begin position="212"/>
        <end position="340"/>
    </location>
</feature>
<evidence type="ECO:0000313" key="11">
    <source>
        <dbReference type="Proteomes" id="UP001163156"/>
    </source>
</evidence>
<keyword evidence="6" id="KW-0560">Oxidoreductase</keyword>
<dbReference type="PANTHER" id="PTHR30600:SF10">
    <property type="entry name" value="BLL6722 PROTEIN"/>
    <property type="match status" value="1"/>
</dbReference>
<keyword evidence="5" id="KW-0574">Periplasm</keyword>